<proteinExistence type="predicted"/>
<protein>
    <submittedName>
        <fullName evidence="2">AmmeMemoRadiSam system protein A</fullName>
    </submittedName>
</protein>
<dbReference type="Proteomes" id="UP000463470">
    <property type="component" value="Unassembled WGS sequence"/>
</dbReference>
<accession>A0A845L6M8</accession>
<dbReference type="InterPro" id="IPR002733">
    <property type="entry name" value="AMMECR1_domain"/>
</dbReference>
<evidence type="ECO:0000259" key="1">
    <source>
        <dbReference type="PROSITE" id="PS51112"/>
    </source>
</evidence>
<dbReference type="PANTHER" id="PTHR13016:SF0">
    <property type="entry name" value="AMME SYNDROME CANDIDATE GENE 1 PROTEIN"/>
    <property type="match status" value="1"/>
</dbReference>
<evidence type="ECO:0000313" key="2">
    <source>
        <dbReference type="EMBL" id="MZP30320.1"/>
    </source>
</evidence>
<sequence>MTVVFGGVAPHPPIIVPAVGGRNLPRVQKTVDAMRAWAKECLEQDPETVIIISPHGPVFQDAIAVTAFPRLKGDLARFNAPEVKADVENDLPLVSSIIAQAKRRGVSVAAMDESLAKRFSIEQELDHGTMVPLYFLMEAGFGGKVVPIAMAMLSREELFRFGIALREAMSESPRRVALIASSDLSHRLTEDAPAGYHPQAHEFDKAIERAFGVWELDDLLNIEESLCEKAGECGYRSLLMMAGAFDRPGTKSRVYSYEGPFGVGYLVGSVTSGEEAGHAPAMGEARLSRYIQGRRAQIEKSRAGESVYVRFARQTLEAHVCKEPLPPIPAELADADPAGVFVSIKMQGQLRGCIGTISPTQESLGEEIRHNAISAGTNDPRFFPVEEDELDELVYSVDVLMPEEPVASMNDLDPQRYGVIVRSGRQQGLLLPMLDGVDTVEEQVGIARQKAGIPAEKDVALSRFEVVRHR</sequence>
<dbReference type="Pfam" id="PF02900">
    <property type="entry name" value="LigB"/>
    <property type="match status" value="1"/>
</dbReference>
<dbReference type="SUPFAM" id="SSF53213">
    <property type="entry name" value="LigB-like"/>
    <property type="match status" value="1"/>
</dbReference>
<dbReference type="GO" id="GO:0016702">
    <property type="term" value="F:oxidoreductase activity, acting on single donors with incorporation of molecular oxygen, incorporation of two atoms of oxygen"/>
    <property type="evidence" value="ECO:0007669"/>
    <property type="project" value="UniProtKB-ARBA"/>
</dbReference>
<keyword evidence="3" id="KW-1185">Reference proteome</keyword>
<name>A0A845L6M8_9FIRM</name>
<dbReference type="InterPro" id="IPR027623">
    <property type="entry name" value="AmmeMemoSam_A"/>
</dbReference>
<dbReference type="CDD" id="cd07951">
    <property type="entry name" value="ED_3B_N_AMMECR1"/>
    <property type="match status" value="1"/>
</dbReference>
<dbReference type="InterPro" id="IPR023473">
    <property type="entry name" value="AMMECR1"/>
</dbReference>
<dbReference type="NCBIfam" id="TIGR04335">
    <property type="entry name" value="AmmeMemoSam_A"/>
    <property type="match status" value="1"/>
</dbReference>
<reference evidence="2 3" key="1">
    <citation type="submission" date="2020-01" db="EMBL/GenBank/DDBJ databases">
        <title>Whole-genome sequence of Heliobacterium undosum DSM 13378.</title>
        <authorList>
            <person name="Kyndt J.A."/>
            <person name="Meyer T.E."/>
        </authorList>
    </citation>
    <scope>NUCLEOTIDE SEQUENCE [LARGE SCALE GENOMIC DNA]</scope>
    <source>
        <strain evidence="2 3">DSM 13378</strain>
    </source>
</reference>
<dbReference type="NCBIfam" id="TIGR04336">
    <property type="entry name" value="AmmeMemoSam_B"/>
    <property type="match status" value="1"/>
</dbReference>
<dbReference type="GO" id="GO:0008198">
    <property type="term" value="F:ferrous iron binding"/>
    <property type="evidence" value="ECO:0007669"/>
    <property type="project" value="InterPro"/>
</dbReference>
<dbReference type="OrthoDB" id="159752at2"/>
<dbReference type="SUPFAM" id="SSF143447">
    <property type="entry name" value="AMMECR1-like"/>
    <property type="match status" value="1"/>
</dbReference>
<dbReference type="AlphaFoldDB" id="A0A845L6M8"/>
<dbReference type="Gene3D" id="3.40.830.10">
    <property type="entry name" value="LigB-like"/>
    <property type="match status" value="1"/>
</dbReference>
<evidence type="ECO:0000313" key="3">
    <source>
        <dbReference type="Proteomes" id="UP000463470"/>
    </source>
</evidence>
<dbReference type="InterPro" id="IPR027485">
    <property type="entry name" value="AMMECR1_N"/>
</dbReference>
<gene>
    <name evidence="2" type="primary">amrA</name>
    <name evidence="2" type="ORF">GTO91_11420</name>
</gene>
<dbReference type="EMBL" id="WXEY01000011">
    <property type="protein sequence ID" value="MZP30320.1"/>
    <property type="molecule type" value="Genomic_DNA"/>
</dbReference>
<dbReference type="PROSITE" id="PS51112">
    <property type="entry name" value="AMMECR1"/>
    <property type="match status" value="1"/>
</dbReference>
<dbReference type="InterPro" id="IPR004183">
    <property type="entry name" value="Xdiol_dOase_suB"/>
</dbReference>
<dbReference type="Pfam" id="PF01871">
    <property type="entry name" value="AMMECR1"/>
    <property type="match status" value="1"/>
</dbReference>
<comment type="caution">
    <text evidence="2">The sequence shown here is derived from an EMBL/GenBank/DDBJ whole genome shotgun (WGS) entry which is preliminary data.</text>
</comment>
<dbReference type="PANTHER" id="PTHR13016">
    <property type="entry name" value="AMMECR1 HOMOLOG"/>
    <property type="match status" value="1"/>
</dbReference>
<dbReference type="Gene3D" id="3.30.700.20">
    <property type="entry name" value="Hypothetical protein ph0010, domain 1"/>
    <property type="match status" value="1"/>
</dbReference>
<organism evidence="2 3">
    <name type="scientific">Heliomicrobium undosum</name>
    <dbReference type="NCBI Taxonomy" id="121734"/>
    <lineage>
        <taxon>Bacteria</taxon>
        <taxon>Bacillati</taxon>
        <taxon>Bacillota</taxon>
        <taxon>Clostridia</taxon>
        <taxon>Eubacteriales</taxon>
        <taxon>Heliobacteriaceae</taxon>
        <taxon>Heliomicrobium</taxon>
    </lineage>
</organism>
<dbReference type="InterPro" id="IPR036071">
    <property type="entry name" value="AMMECR1_dom_sf"/>
</dbReference>
<feature type="domain" description="AMMECR1" evidence="1">
    <location>
        <begin position="292"/>
        <end position="470"/>
    </location>
</feature>
<dbReference type="RefSeq" id="WP_161258839.1">
    <property type="nucleotide sequence ID" value="NZ_WXEY01000011.1"/>
</dbReference>